<keyword evidence="3" id="KW-0489">Methyltransferase</keyword>
<protein>
    <recommendedName>
        <fullName evidence="7">Methyltransferase small domain-containing protein</fullName>
    </recommendedName>
</protein>
<keyword evidence="9" id="KW-1185">Reference proteome</keyword>
<dbReference type="InterPro" id="IPR007848">
    <property type="entry name" value="Small_mtfrase_dom"/>
</dbReference>
<dbReference type="STRING" id="1348612.A0A397IU51"/>
<dbReference type="OrthoDB" id="406152at2759"/>
<evidence type="ECO:0000256" key="5">
    <source>
        <dbReference type="ARBA" id="ARBA00022691"/>
    </source>
</evidence>
<feature type="domain" description="Methyltransferase small" evidence="7">
    <location>
        <begin position="48"/>
        <end position="142"/>
    </location>
</feature>
<dbReference type="GO" id="GO:0032259">
    <property type="term" value="P:methylation"/>
    <property type="evidence" value="ECO:0007669"/>
    <property type="project" value="UniProtKB-KW"/>
</dbReference>
<dbReference type="GO" id="GO:0035657">
    <property type="term" value="C:eRF1 methyltransferase complex"/>
    <property type="evidence" value="ECO:0007669"/>
    <property type="project" value="TreeGrafter"/>
</dbReference>
<dbReference type="GO" id="GO:0008276">
    <property type="term" value="F:protein methyltransferase activity"/>
    <property type="evidence" value="ECO:0007669"/>
    <property type="project" value="TreeGrafter"/>
</dbReference>
<evidence type="ECO:0000256" key="4">
    <source>
        <dbReference type="ARBA" id="ARBA00022679"/>
    </source>
</evidence>
<dbReference type="EMBL" id="PQFF01000189">
    <property type="protein sequence ID" value="RHZ76170.1"/>
    <property type="molecule type" value="Genomic_DNA"/>
</dbReference>
<organism evidence="8 9">
    <name type="scientific">Diversispora epigaea</name>
    <dbReference type="NCBI Taxonomy" id="1348612"/>
    <lineage>
        <taxon>Eukaryota</taxon>
        <taxon>Fungi</taxon>
        <taxon>Fungi incertae sedis</taxon>
        <taxon>Mucoromycota</taxon>
        <taxon>Glomeromycotina</taxon>
        <taxon>Glomeromycetes</taxon>
        <taxon>Diversisporales</taxon>
        <taxon>Diversisporaceae</taxon>
        <taxon>Diversispora</taxon>
    </lineage>
</organism>
<evidence type="ECO:0000313" key="8">
    <source>
        <dbReference type="EMBL" id="RHZ76170.1"/>
    </source>
</evidence>
<evidence type="ECO:0000256" key="3">
    <source>
        <dbReference type="ARBA" id="ARBA00022603"/>
    </source>
</evidence>
<gene>
    <name evidence="8" type="ORF">Glove_202g80</name>
</gene>
<dbReference type="Proteomes" id="UP000266861">
    <property type="component" value="Unassembled WGS sequence"/>
</dbReference>
<comment type="similarity">
    <text evidence="2">Belongs to the eukaryotic/archaeal PrmC-related family.</text>
</comment>
<sequence>MLPTPNLDHLSSKDYEQIYEPSEDTFLLLDALESEITFIKNEINPCICLEIGSGSGCVSTFLGQLLGNNSTVLFCTDINPNATSITVETGRRNSIYLDSITTNLTSGLLPRLYHSVDILCCNPPYAVTPHEDIYSKNIIEKAWAGGINGREVIDMILPLANDLLSDNGTFYLLVISDNKPDEIREKMWKQYQFHSEVVISRLAGREKLIILKFRRNGRNIND</sequence>
<dbReference type="FunFam" id="3.40.50.150:FF:000077">
    <property type="entry name" value="HemK methyltransferase family member 2"/>
    <property type="match status" value="1"/>
</dbReference>
<evidence type="ECO:0000256" key="1">
    <source>
        <dbReference type="ARBA" id="ARBA00004123"/>
    </source>
</evidence>
<dbReference type="InterPro" id="IPR052190">
    <property type="entry name" value="Euk-Arch_PrmC-MTase"/>
</dbReference>
<name>A0A397IU51_9GLOM</name>
<dbReference type="SUPFAM" id="SSF53335">
    <property type="entry name" value="S-adenosyl-L-methionine-dependent methyltransferases"/>
    <property type="match status" value="1"/>
</dbReference>
<keyword evidence="6" id="KW-0539">Nucleus</keyword>
<keyword evidence="4" id="KW-0808">Transferase</keyword>
<dbReference type="InterPro" id="IPR029063">
    <property type="entry name" value="SAM-dependent_MTases_sf"/>
</dbReference>
<dbReference type="GO" id="GO:0008757">
    <property type="term" value="F:S-adenosylmethionine-dependent methyltransferase activity"/>
    <property type="evidence" value="ECO:0007669"/>
    <property type="project" value="TreeGrafter"/>
</dbReference>
<dbReference type="Pfam" id="PF05175">
    <property type="entry name" value="MTS"/>
    <property type="match status" value="1"/>
</dbReference>
<comment type="caution">
    <text evidence="8">The sequence shown here is derived from an EMBL/GenBank/DDBJ whole genome shotgun (WGS) entry which is preliminary data.</text>
</comment>
<dbReference type="AlphaFoldDB" id="A0A397IU51"/>
<evidence type="ECO:0000256" key="6">
    <source>
        <dbReference type="ARBA" id="ARBA00023242"/>
    </source>
</evidence>
<dbReference type="PANTHER" id="PTHR45875:SF1">
    <property type="entry name" value="METHYLTRANSFERASE N6AMT1"/>
    <property type="match status" value="1"/>
</dbReference>
<evidence type="ECO:0000313" key="9">
    <source>
        <dbReference type="Proteomes" id="UP000266861"/>
    </source>
</evidence>
<dbReference type="Gene3D" id="3.40.50.150">
    <property type="entry name" value="Vaccinia Virus protein VP39"/>
    <property type="match status" value="1"/>
</dbReference>
<proteinExistence type="inferred from homology"/>
<dbReference type="PANTHER" id="PTHR45875">
    <property type="entry name" value="METHYLTRANSFERASE N6AMT1"/>
    <property type="match status" value="1"/>
</dbReference>
<keyword evidence="5" id="KW-0949">S-adenosyl-L-methionine</keyword>
<evidence type="ECO:0000259" key="7">
    <source>
        <dbReference type="Pfam" id="PF05175"/>
    </source>
</evidence>
<accession>A0A397IU51</accession>
<comment type="subcellular location">
    <subcellularLocation>
        <location evidence="1">Nucleus</location>
    </subcellularLocation>
</comment>
<evidence type="ECO:0000256" key="2">
    <source>
        <dbReference type="ARBA" id="ARBA00006149"/>
    </source>
</evidence>
<dbReference type="GO" id="GO:0005634">
    <property type="term" value="C:nucleus"/>
    <property type="evidence" value="ECO:0007669"/>
    <property type="project" value="UniProtKB-SubCell"/>
</dbReference>
<reference evidence="8 9" key="1">
    <citation type="submission" date="2018-08" db="EMBL/GenBank/DDBJ databases">
        <title>Genome and evolution of the arbuscular mycorrhizal fungus Diversispora epigaea (formerly Glomus versiforme) and its bacterial endosymbionts.</title>
        <authorList>
            <person name="Sun X."/>
            <person name="Fei Z."/>
            <person name="Harrison M."/>
        </authorList>
    </citation>
    <scope>NUCLEOTIDE SEQUENCE [LARGE SCALE GENOMIC DNA]</scope>
    <source>
        <strain evidence="8 9">IT104</strain>
    </source>
</reference>